<dbReference type="InterPro" id="IPR035421">
    <property type="entry name" value="Terminase_6C"/>
</dbReference>
<gene>
    <name evidence="3" type="primary">2</name>
    <name evidence="3" type="ORF">AWC38_SpisGene23714</name>
</gene>
<accession>A0A2B4R7U2</accession>
<keyword evidence="1" id="KW-1188">Viral release from host cell</keyword>
<keyword evidence="4" id="KW-1185">Reference proteome</keyword>
<dbReference type="Pfam" id="PF03237">
    <property type="entry name" value="Terminase_6N"/>
    <property type="match status" value="1"/>
</dbReference>
<dbReference type="EMBL" id="LSMT01001424">
    <property type="protein sequence ID" value="PFX12345.1"/>
    <property type="molecule type" value="Genomic_DNA"/>
</dbReference>
<dbReference type="Proteomes" id="UP000225706">
    <property type="component" value="Unassembled WGS sequence"/>
</dbReference>
<dbReference type="AlphaFoldDB" id="A0A2B4R7U2"/>
<evidence type="ECO:0000313" key="4">
    <source>
        <dbReference type="Proteomes" id="UP000225706"/>
    </source>
</evidence>
<comment type="caution">
    <text evidence="3">The sequence shown here is derived from an EMBL/GenBank/DDBJ whole genome shotgun (WGS) entry which is preliminary data.</text>
</comment>
<name>A0A2B4R7U2_STYPI</name>
<sequence length="646" mass="73981">MLRKPPTLRIGNVPVRDKDGYVHATLVSVLGDQYQFDKKDSDGEIDTITVDQCVFNFEMEGSSGETFRIKHGCSTRLIGEKFVLQGKGRGSKKEVKDYNKLTKTCLQLQLISEEELQHLDQKILERVMNALADIRDMPVRFKPTQDKKTNMFGVHLKTLEPLEKKTTTGKPKKLLTSSKNRANLEAIVQQAQKQVAERFLYYEPHPKQKVFHKAGTEAKERLFLAGNRTGKTFCGVLEVSMHLTGHYPSWWQGYRYNGPIDAWAAGVTNAETYQVLEKAYIGDVSTPGAIAPHLILGQNRLKHLYKIQHIRGGVSQLRFKSYEQGRKTFQGAKIHIVHLDEEPPRDIYVEALMRTMSTQEDHHGMLLLTMTPLMGLTDMVLHFQERAEEEEKSPQLVDEGVVHNGKFYIQASWADNPHLQEKEKKAILASLKPHEREAREKGTPALGMGMVYPISESRIVCDPFKLPDHWGKIYGIDFGWNPSPTAVLFAAYDRDNDIVYFYDEYTATERIPQEHVVALSKQCPNFTKMRGVYDPAGKISGQKDGENLIQLYRREGVTFMYRADNSKEKGIQDVLQRMQNGQLKIFSTLHKTLKELRMYARDEHGFPKKHNDHLMDAMRYVTLTGLKFVHIPQNDWGPANTSVWNY</sequence>
<feature type="domain" description="Terminase large subunit gp17-like C-terminal" evidence="2">
    <location>
        <begin position="475"/>
        <end position="621"/>
    </location>
</feature>
<evidence type="ECO:0000259" key="2">
    <source>
        <dbReference type="Pfam" id="PF17289"/>
    </source>
</evidence>
<dbReference type="Gene3D" id="3.30.420.280">
    <property type="match status" value="1"/>
</dbReference>
<proteinExistence type="predicted"/>
<evidence type="ECO:0000256" key="1">
    <source>
        <dbReference type="ARBA" id="ARBA00022612"/>
    </source>
</evidence>
<dbReference type="Pfam" id="PF17289">
    <property type="entry name" value="Terminase_6C"/>
    <property type="match status" value="1"/>
</dbReference>
<reference evidence="4" key="1">
    <citation type="journal article" date="2017" name="bioRxiv">
        <title>Comparative analysis of the genomes of Stylophora pistillata and Acropora digitifera provides evidence for extensive differences between species of corals.</title>
        <authorList>
            <person name="Voolstra C.R."/>
            <person name="Li Y."/>
            <person name="Liew Y.J."/>
            <person name="Baumgarten S."/>
            <person name="Zoccola D."/>
            <person name="Flot J.-F."/>
            <person name="Tambutte S."/>
            <person name="Allemand D."/>
            <person name="Aranda M."/>
        </authorList>
    </citation>
    <scope>NUCLEOTIDE SEQUENCE [LARGE SCALE GENOMIC DNA]</scope>
</reference>
<protein>
    <submittedName>
        <fullName evidence="3">Large terminase protein</fullName>
    </submittedName>
</protein>
<evidence type="ECO:0000313" key="3">
    <source>
        <dbReference type="EMBL" id="PFX12345.1"/>
    </source>
</evidence>
<organism evidence="3 4">
    <name type="scientific">Stylophora pistillata</name>
    <name type="common">Smooth cauliflower coral</name>
    <dbReference type="NCBI Taxonomy" id="50429"/>
    <lineage>
        <taxon>Eukaryota</taxon>
        <taxon>Metazoa</taxon>
        <taxon>Cnidaria</taxon>
        <taxon>Anthozoa</taxon>
        <taxon>Hexacorallia</taxon>
        <taxon>Scleractinia</taxon>
        <taxon>Astrocoeniina</taxon>
        <taxon>Pocilloporidae</taxon>
        <taxon>Stylophora</taxon>
    </lineage>
</organism>